<accession>A0A517PNI2</accession>
<dbReference type="AlphaFoldDB" id="A0A517PNI2"/>
<organism evidence="2 3">
    <name type="scientific">Gimesia chilikensis</name>
    <dbReference type="NCBI Taxonomy" id="2605989"/>
    <lineage>
        <taxon>Bacteria</taxon>
        <taxon>Pseudomonadati</taxon>
        <taxon>Planctomycetota</taxon>
        <taxon>Planctomycetia</taxon>
        <taxon>Planctomycetales</taxon>
        <taxon>Planctomycetaceae</taxon>
        <taxon>Gimesia</taxon>
    </lineage>
</organism>
<evidence type="ECO:0000256" key="1">
    <source>
        <dbReference type="SAM" id="Phobius"/>
    </source>
</evidence>
<keyword evidence="1" id="KW-0812">Transmembrane</keyword>
<gene>
    <name evidence="2" type="ORF">HG66A1_27200</name>
</gene>
<protein>
    <submittedName>
        <fullName evidence="2">Uncharacterized protein</fullName>
    </submittedName>
</protein>
<keyword evidence="3" id="KW-1185">Reference proteome</keyword>
<name>A0A517PNI2_9PLAN</name>
<evidence type="ECO:0000313" key="2">
    <source>
        <dbReference type="EMBL" id="QDT20929.1"/>
    </source>
</evidence>
<feature type="transmembrane region" description="Helical" evidence="1">
    <location>
        <begin position="66"/>
        <end position="88"/>
    </location>
</feature>
<feature type="transmembrane region" description="Helical" evidence="1">
    <location>
        <begin position="95"/>
        <end position="115"/>
    </location>
</feature>
<keyword evidence="1" id="KW-1133">Transmembrane helix</keyword>
<dbReference type="Proteomes" id="UP000320421">
    <property type="component" value="Chromosome"/>
</dbReference>
<dbReference type="EMBL" id="CP036266">
    <property type="protein sequence ID" value="QDT20929.1"/>
    <property type="molecule type" value="Genomic_DNA"/>
</dbReference>
<proteinExistence type="predicted"/>
<keyword evidence="1" id="KW-0472">Membrane</keyword>
<feature type="transmembrane region" description="Helical" evidence="1">
    <location>
        <begin position="38"/>
        <end position="54"/>
    </location>
</feature>
<evidence type="ECO:0000313" key="3">
    <source>
        <dbReference type="Proteomes" id="UP000320421"/>
    </source>
</evidence>
<sequence length="116" mass="13447">MSYSQFVVFLWVITPSFILAFLIRSIQRSQKQNSRLQYLYPFVLGLLWGALMFYWDGLTENLVESLLKACQTFLVLFFISLPASMTVYLKDRPDWLVPVVIFTLLTTIVLTIPSIS</sequence>
<feature type="transmembrane region" description="Helical" evidence="1">
    <location>
        <begin position="6"/>
        <end position="26"/>
    </location>
</feature>
<reference evidence="2 3" key="1">
    <citation type="submission" date="2019-02" db="EMBL/GenBank/DDBJ databases">
        <title>Deep-cultivation of Planctomycetes and their phenomic and genomic characterization uncovers novel biology.</title>
        <authorList>
            <person name="Wiegand S."/>
            <person name="Jogler M."/>
            <person name="Boedeker C."/>
            <person name="Pinto D."/>
            <person name="Vollmers J."/>
            <person name="Rivas-Marin E."/>
            <person name="Kohn T."/>
            <person name="Peeters S.H."/>
            <person name="Heuer A."/>
            <person name="Rast P."/>
            <person name="Oberbeckmann S."/>
            <person name="Bunk B."/>
            <person name="Jeske O."/>
            <person name="Meyerdierks A."/>
            <person name="Storesund J.E."/>
            <person name="Kallscheuer N."/>
            <person name="Luecker S."/>
            <person name="Lage O.M."/>
            <person name="Pohl T."/>
            <person name="Merkel B.J."/>
            <person name="Hornburger P."/>
            <person name="Mueller R.-W."/>
            <person name="Bruemmer F."/>
            <person name="Labrenz M."/>
            <person name="Spormann A.M."/>
            <person name="Op den Camp H."/>
            <person name="Overmann J."/>
            <person name="Amann R."/>
            <person name="Jetten M.S.M."/>
            <person name="Mascher T."/>
            <person name="Medema M.H."/>
            <person name="Devos D.P."/>
            <person name="Kaster A.-K."/>
            <person name="Ovreas L."/>
            <person name="Rohde M."/>
            <person name="Galperin M.Y."/>
            <person name="Jogler C."/>
        </authorList>
    </citation>
    <scope>NUCLEOTIDE SEQUENCE [LARGE SCALE GENOMIC DNA]</scope>
    <source>
        <strain evidence="2 3">HG66A1</strain>
    </source>
</reference>